<accession>G0ECC7</accession>
<protein>
    <submittedName>
        <fullName evidence="2">Uncharacterized protein</fullName>
    </submittedName>
</protein>
<proteinExistence type="predicted"/>
<sequence>MPTCVEVGEYFDEIMDALVESGIYSSKAEVVRDALRRLLETIDMRLVGLRAYQRGSTLWRALRISGVGFEEFLSFMLASGVAPEIGCREAPAPPPTSLYVIDPIGVEVLGRLGVLEHLSSRLVLPVELEPIVRRVEALIGVHLDVRFERIAGVRSLVRKLGVTLEEAAVLALAAKHGILAACDPRLGARSGGAGVKRVVCCYALLRLVDESVWRPRFELLPFPVPRMG</sequence>
<dbReference type="Gene3D" id="6.10.10.120">
    <property type="entry name" value="Antitoxin ParD1-like"/>
    <property type="match status" value="1"/>
</dbReference>
<reference evidence="2 3" key="1">
    <citation type="journal article" date="2011" name="Stand. Genomic Sci.">
        <title>Complete genome sequence of the hyperthermophilic chemolithoautotroph Pyrolobus fumarii type strain (1A).</title>
        <authorList>
            <person name="Anderson I."/>
            <person name="Goker M."/>
            <person name="Nolan M."/>
            <person name="Lucas S."/>
            <person name="Hammon N."/>
            <person name="Deshpande S."/>
            <person name="Cheng J.F."/>
            <person name="Tapia R."/>
            <person name="Han C."/>
            <person name="Goodwin L."/>
            <person name="Pitluck S."/>
            <person name="Huntemann M."/>
            <person name="Liolios K."/>
            <person name="Ivanova N."/>
            <person name="Pagani I."/>
            <person name="Mavromatis K."/>
            <person name="Ovchinikova G."/>
            <person name="Pati A."/>
            <person name="Chen A."/>
            <person name="Palaniappan K."/>
            <person name="Land M."/>
            <person name="Hauser L."/>
            <person name="Brambilla E.M."/>
            <person name="Huber H."/>
            <person name="Yasawong M."/>
            <person name="Rohde M."/>
            <person name="Spring S."/>
            <person name="Abt B."/>
            <person name="Sikorski J."/>
            <person name="Wirth R."/>
            <person name="Detter J.C."/>
            <person name="Woyke T."/>
            <person name="Bristow J."/>
            <person name="Eisen J.A."/>
            <person name="Markowitz V."/>
            <person name="Hugenholtz P."/>
            <person name="Kyrpides N.C."/>
            <person name="Klenk H.P."/>
            <person name="Lapidus A."/>
        </authorList>
    </citation>
    <scope>NUCLEOTIDE SEQUENCE [LARGE SCALE GENOMIC DNA]</scope>
    <source>
        <strain evidence="3">DSM 11204 / 1A</strain>
    </source>
</reference>
<dbReference type="InterPro" id="IPR038296">
    <property type="entry name" value="ParD_sf"/>
</dbReference>
<evidence type="ECO:0000256" key="1">
    <source>
        <dbReference type="ARBA" id="ARBA00022649"/>
    </source>
</evidence>
<dbReference type="GeneID" id="25394870"/>
<dbReference type="GO" id="GO:0006355">
    <property type="term" value="P:regulation of DNA-templated transcription"/>
    <property type="evidence" value="ECO:0007669"/>
    <property type="project" value="InterPro"/>
</dbReference>
<dbReference type="CDD" id="cd22231">
    <property type="entry name" value="RHH_NikR_HicB-like"/>
    <property type="match status" value="1"/>
</dbReference>
<dbReference type="STRING" id="694429.Pyrfu_1641"/>
<dbReference type="InParanoid" id="G0ECC7"/>
<dbReference type="InterPro" id="IPR010985">
    <property type="entry name" value="Ribbon_hlx_hlx"/>
</dbReference>
<keyword evidence="1" id="KW-1277">Toxin-antitoxin system</keyword>
<organism evidence="2 3">
    <name type="scientific">Pyrolobus fumarii (strain DSM 11204 / 1A)</name>
    <dbReference type="NCBI Taxonomy" id="694429"/>
    <lineage>
        <taxon>Archaea</taxon>
        <taxon>Thermoproteota</taxon>
        <taxon>Thermoprotei</taxon>
        <taxon>Desulfurococcales</taxon>
        <taxon>Pyrodictiaceae</taxon>
        <taxon>Pyrolobus</taxon>
    </lineage>
</organism>
<dbReference type="HOGENOM" id="CLU_1076050_0_0_2"/>
<dbReference type="AlphaFoldDB" id="G0ECC7"/>
<dbReference type="EMBL" id="CP002838">
    <property type="protein sequence ID" value="AEM39497.1"/>
    <property type="molecule type" value="Genomic_DNA"/>
</dbReference>
<dbReference type="Proteomes" id="UP000001037">
    <property type="component" value="Chromosome"/>
</dbReference>
<dbReference type="Pfam" id="PF03693">
    <property type="entry name" value="ParD_antitoxin"/>
    <property type="match status" value="1"/>
</dbReference>
<gene>
    <name evidence="2" type="ordered locus">Pyrfu_1641</name>
</gene>
<name>G0ECC7_PYRF1</name>
<dbReference type="RefSeq" id="WP_014027174.1">
    <property type="nucleotide sequence ID" value="NC_015931.1"/>
</dbReference>
<dbReference type="KEGG" id="pfm:Pyrfu_1641"/>
<keyword evidence="3" id="KW-1185">Reference proteome</keyword>
<evidence type="ECO:0000313" key="2">
    <source>
        <dbReference type="EMBL" id="AEM39497.1"/>
    </source>
</evidence>
<dbReference type="InterPro" id="IPR022789">
    <property type="entry name" value="ParD"/>
</dbReference>
<dbReference type="SUPFAM" id="SSF47598">
    <property type="entry name" value="Ribbon-helix-helix"/>
    <property type="match status" value="1"/>
</dbReference>
<evidence type="ECO:0000313" key="3">
    <source>
        <dbReference type="Proteomes" id="UP000001037"/>
    </source>
</evidence>
<dbReference type="eggNOG" id="arCOG01009">
    <property type="taxonomic scope" value="Archaea"/>
</dbReference>